<feature type="compositionally biased region" description="Basic and acidic residues" evidence="1">
    <location>
        <begin position="1"/>
        <end position="10"/>
    </location>
</feature>
<evidence type="ECO:0000256" key="1">
    <source>
        <dbReference type="SAM" id="MobiDB-lite"/>
    </source>
</evidence>
<feature type="compositionally biased region" description="Low complexity" evidence="1">
    <location>
        <begin position="23"/>
        <end position="34"/>
    </location>
</feature>
<dbReference type="Proteomes" id="UP000000763">
    <property type="component" value="Chromosome 2"/>
</dbReference>
<sequence>MRRRDERQWRPGDGTLPSRFPRCPRLAEAVAAAAPSPPPDPGRGGPTAFAEGQPSGGGRAGGYGGALPP</sequence>
<dbReference type="EMBL" id="AP008208">
    <property type="protein sequence ID" value="BAH91665.1"/>
    <property type="molecule type" value="Genomic_DNA"/>
</dbReference>
<organism evidence="2 3">
    <name type="scientific">Oryza sativa subsp. japonica</name>
    <name type="common">Rice</name>
    <dbReference type="NCBI Taxonomy" id="39947"/>
    <lineage>
        <taxon>Eukaryota</taxon>
        <taxon>Viridiplantae</taxon>
        <taxon>Streptophyta</taxon>
        <taxon>Embryophyta</taxon>
        <taxon>Tracheophyta</taxon>
        <taxon>Spermatophyta</taxon>
        <taxon>Magnoliopsida</taxon>
        <taxon>Liliopsida</taxon>
        <taxon>Poales</taxon>
        <taxon>Poaceae</taxon>
        <taxon>BOP clade</taxon>
        <taxon>Oryzoideae</taxon>
        <taxon>Oryzeae</taxon>
        <taxon>Oryzinae</taxon>
        <taxon>Oryza</taxon>
        <taxon>Oryza sativa</taxon>
    </lineage>
</organism>
<protein>
    <submittedName>
        <fullName evidence="2">Os02g0445832 protein</fullName>
    </submittedName>
</protein>
<feature type="region of interest" description="Disordered" evidence="1">
    <location>
        <begin position="1"/>
        <end position="69"/>
    </location>
</feature>
<proteinExistence type="predicted"/>
<dbReference type="KEGG" id="dosa:Os02g0445832"/>
<name>C7IYN1_ORYSJ</name>
<accession>C7IYN1</accession>
<dbReference type="AlphaFoldDB" id="C7IYN1"/>
<reference evidence="3" key="2">
    <citation type="journal article" date="2008" name="Nucleic Acids Res.">
        <title>The rice annotation project database (RAP-DB): 2008 update.</title>
        <authorList>
            <consortium name="The rice annotation project (RAP)"/>
        </authorList>
    </citation>
    <scope>GENOME REANNOTATION</scope>
    <source>
        <strain evidence="3">cv. Nipponbare</strain>
    </source>
</reference>
<reference evidence="2 3" key="1">
    <citation type="journal article" date="2005" name="Nature">
        <title>The map-based sequence of the rice genome.</title>
        <authorList>
            <consortium name="International rice genome sequencing project (IRGSP)"/>
            <person name="Matsumoto T."/>
            <person name="Wu J."/>
            <person name="Kanamori H."/>
            <person name="Katayose Y."/>
            <person name="Fujisawa M."/>
            <person name="Namiki N."/>
            <person name="Mizuno H."/>
            <person name="Yamamoto K."/>
            <person name="Antonio B.A."/>
            <person name="Baba T."/>
            <person name="Sakata K."/>
            <person name="Nagamura Y."/>
            <person name="Aoki H."/>
            <person name="Arikawa K."/>
            <person name="Arita K."/>
            <person name="Bito T."/>
            <person name="Chiden Y."/>
            <person name="Fujitsuka N."/>
            <person name="Fukunaka R."/>
            <person name="Hamada M."/>
            <person name="Harada C."/>
            <person name="Hayashi A."/>
            <person name="Hijishita S."/>
            <person name="Honda M."/>
            <person name="Hosokawa S."/>
            <person name="Ichikawa Y."/>
            <person name="Idonuma A."/>
            <person name="Iijima M."/>
            <person name="Ikeda M."/>
            <person name="Ikeno M."/>
            <person name="Ito K."/>
            <person name="Ito S."/>
            <person name="Ito T."/>
            <person name="Ito Y."/>
            <person name="Ito Y."/>
            <person name="Iwabuchi A."/>
            <person name="Kamiya K."/>
            <person name="Karasawa W."/>
            <person name="Kurita K."/>
            <person name="Katagiri S."/>
            <person name="Kikuta A."/>
            <person name="Kobayashi H."/>
            <person name="Kobayashi N."/>
            <person name="Machita K."/>
            <person name="Maehara T."/>
            <person name="Masukawa M."/>
            <person name="Mizubayashi T."/>
            <person name="Mukai Y."/>
            <person name="Nagasaki H."/>
            <person name="Nagata Y."/>
            <person name="Naito S."/>
            <person name="Nakashima M."/>
            <person name="Nakama Y."/>
            <person name="Nakamichi Y."/>
            <person name="Nakamura M."/>
            <person name="Meguro A."/>
            <person name="Negishi M."/>
            <person name="Ohta I."/>
            <person name="Ohta T."/>
            <person name="Okamoto M."/>
            <person name="Ono N."/>
            <person name="Saji S."/>
            <person name="Sakaguchi M."/>
            <person name="Sakai K."/>
            <person name="Shibata M."/>
            <person name="Shimokawa T."/>
            <person name="Song J."/>
            <person name="Takazaki Y."/>
            <person name="Terasawa K."/>
            <person name="Tsugane M."/>
            <person name="Tsuji K."/>
            <person name="Ueda S."/>
            <person name="Waki K."/>
            <person name="Yamagata H."/>
            <person name="Yamamoto M."/>
            <person name="Yamamoto S."/>
            <person name="Yamane H."/>
            <person name="Yoshiki S."/>
            <person name="Yoshihara R."/>
            <person name="Yukawa K."/>
            <person name="Zhong H."/>
            <person name="Yano M."/>
            <person name="Yuan Q."/>
            <person name="Ouyang S."/>
            <person name="Liu J."/>
            <person name="Jones K.M."/>
            <person name="Gansberger K."/>
            <person name="Moffat K."/>
            <person name="Hill J."/>
            <person name="Bera J."/>
            <person name="Fadrosh D."/>
            <person name="Jin S."/>
            <person name="Johri S."/>
            <person name="Kim M."/>
            <person name="Overton L."/>
            <person name="Reardon M."/>
            <person name="Tsitrin T."/>
            <person name="Vuong H."/>
            <person name="Weaver B."/>
            <person name="Ciecko A."/>
            <person name="Tallon L."/>
            <person name="Jackson J."/>
            <person name="Pai G."/>
            <person name="Aken S.V."/>
            <person name="Utterback T."/>
            <person name="Reidmuller S."/>
            <person name="Feldblyum T."/>
            <person name="Hsiao J."/>
            <person name="Zismann V."/>
            <person name="Iobst S."/>
            <person name="de Vazeille A.R."/>
            <person name="Buell C.R."/>
            <person name="Ying K."/>
            <person name="Li Y."/>
            <person name="Lu T."/>
            <person name="Huang Y."/>
            <person name="Zhao Q."/>
            <person name="Feng Q."/>
            <person name="Zhang L."/>
            <person name="Zhu J."/>
            <person name="Weng Q."/>
            <person name="Mu J."/>
            <person name="Lu Y."/>
            <person name="Fan D."/>
            <person name="Liu Y."/>
            <person name="Guan J."/>
            <person name="Zhang Y."/>
            <person name="Yu S."/>
            <person name="Liu X."/>
            <person name="Zhang Y."/>
            <person name="Hong G."/>
            <person name="Han B."/>
            <person name="Choisne N."/>
            <person name="Demange N."/>
            <person name="Orjeda G."/>
            <person name="Samain S."/>
            <person name="Cattolico L."/>
            <person name="Pelletier E."/>
            <person name="Couloux A."/>
            <person name="Segurens B."/>
            <person name="Wincker P."/>
            <person name="D'Hont A."/>
            <person name="Scarpelli C."/>
            <person name="Weissenbach J."/>
            <person name="Salanoubat M."/>
            <person name="Quetier F."/>
            <person name="Yu Y."/>
            <person name="Kim H.R."/>
            <person name="Rambo T."/>
            <person name="Currie J."/>
            <person name="Collura K."/>
            <person name="Luo M."/>
            <person name="Yang T."/>
            <person name="Ammiraju J.S.S."/>
            <person name="Engler F."/>
            <person name="Soderlund C."/>
            <person name="Wing R.A."/>
            <person name="Palmer L.E."/>
            <person name="de la Bastide M."/>
            <person name="Spiegel L."/>
            <person name="Nascimento L."/>
            <person name="Zutavern T."/>
            <person name="O'Shaughnessy A."/>
            <person name="Dike S."/>
            <person name="Dedhia N."/>
            <person name="Preston R."/>
            <person name="Balija V."/>
            <person name="McCombie W.R."/>
            <person name="Chow T."/>
            <person name="Chen H."/>
            <person name="Chung M."/>
            <person name="Chen C."/>
            <person name="Shaw J."/>
            <person name="Wu H."/>
            <person name="Hsiao K."/>
            <person name="Chao Y."/>
            <person name="Chu M."/>
            <person name="Cheng C."/>
            <person name="Hour A."/>
            <person name="Lee P."/>
            <person name="Lin S."/>
            <person name="Lin Y."/>
            <person name="Liou J."/>
            <person name="Liu S."/>
            <person name="Hsing Y."/>
            <person name="Raghuvanshi S."/>
            <person name="Mohanty A."/>
            <person name="Bharti A.K."/>
            <person name="Gaur A."/>
            <person name="Gupta V."/>
            <person name="Kumar D."/>
            <person name="Ravi V."/>
            <person name="Vij S."/>
            <person name="Kapur A."/>
            <person name="Khurana P."/>
            <person name="Khurana P."/>
            <person name="Khurana J.P."/>
            <person name="Tyagi A.K."/>
            <person name="Gaikwad K."/>
            <person name="Singh A."/>
            <person name="Dalal V."/>
            <person name="Srivastava S."/>
            <person name="Dixit A."/>
            <person name="Pal A.K."/>
            <person name="Ghazi I.A."/>
            <person name="Yadav M."/>
            <person name="Pandit A."/>
            <person name="Bhargava A."/>
            <person name="Sureshbabu K."/>
            <person name="Batra K."/>
            <person name="Sharma T.R."/>
            <person name="Mohapatra T."/>
            <person name="Singh N.K."/>
            <person name="Messing J."/>
            <person name="Nelson A.B."/>
            <person name="Fuks G."/>
            <person name="Kavchok S."/>
            <person name="Keizer G."/>
            <person name="Linton E."/>
            <person name="Llaca V."/>
            <person name="Song R."/>
            <person name="Tanyolac B."/>
            <person name="Young S."/>
            <person name="Ho-Il K."/>
            <person name="Hahn J.H."/>
            <person name="Sangsakoo G."/>
            <person name="Vanavichit A."/>
            <person name="de Mattos Luiz.A.T."/>
            <person name="Zimmer P.D."/>
            <person name="Malone G."/>
            <person name="Dellagostin O."/>
            <person name="de Oliveira A.C."/>
            <person name="Bevan M."/>
            <person name="Bancroft I."/>
            <person name="Minx P."/>
            <person name="Cordum H."/>
            <person name="Wilson R."/>
            <person name="Cheng Z."/>
            <person name="Jin W."/>
            <person name="Jiang J."/>
            <person name="Leong S.A."/>
            <person name="Iwama H."/>
            <person name="Gojobori T."/>
            <person name="Itoh T."/>
            <person name="Niimura Y."/>
            <person name="Fujii Y."/>
            <person name="Habara T."/>
            <person name="Sakai H."/>
            <person name="Sato Y."/>
            <person name="Wilson G."/>
            <person name="Kumar K."/>
            <person name="McCouch S."/>
            <person name="Juretic N."/>
            <person name="Hoen D."/>
            <person name="Wright S."/>
            <person name="Bruskiewich R."/>
            <person name="Bureau T."/>
            <person name="Miyao A."/>
            <person name="Hirochika H."/>
            <person name="Nishikawa T."/>
            <person name="Kadowaki K."/>
            <person name="Sugiura M."/>
            <person name="Burr B."/>
            <person name="Sasaki T."/>
        </authorList>
    </citation>
    <scope>NUCLEOTIDE SEQUENCE [LARGE SCALE GENOMIC DNA]</scope>
    <source>
        <strain evidence="3">cv. Nipponbare</strain>
    </source>
</reference>
<evidence type="ECO:0000313" key="3">
    <source>
        <dbReference type="Proteomes" id="UP000000763"/>
    </source>
</evidence>
<gene>
    <name evidence="2" type="ordered locus">Os02g0445832</name>
</gene>
<evidence type="ECO:0000313" key="2">
    <source>
        <dbReference type="EMBL" id="BAH91665.1"/>
    </source>
</evidence>
<feature type="compositionally biased region" description="Gly residues" evidence="1">
    <location>
        <begin position="54"/>
        <end position="69"/>
    </location>
</feature>